<keyword evidence="3" id="KW-0813">Transport</keyword>
<dbReference type="Proteomes" id="UP000183365">
    <property type="component" value="Unassembled WGS sequence"/>
</dbReference>
<dbReference type="Gene3D" id="1.25.10.10">
    <property type="entry name" value="Leucine-rich Repeat Variant"/>
    <property type="match status" value="1"/>
</dbReference>
<evidence type="ECO:0000256" key="3">
    <source>
        <dbReference type="ARBA" id="ARBA00022448"/>
    </source>
</evidence>
<dbReference type="InterPro" id="IPR016024">
    <property type="entry name" value="ARM-type_fold"/>
</dbReference>
<reference evidence="6" key="1">
    <citation type="submission" date="2016-11" db="EMBL/GenBank/DDBJ databases">
        <authorList>
            <person name="Guldener U."/>
        </authorList>
    </citation>
    <scope>NUCLEOTIDE SEQUENCE [LARGE SCALE GENOMIC DNA]</scope>
</reference>
<evidence type="ECO:0000256" key="4">
    <source>
        <dbReference type="ARBA" id="ARBA00023242"/>
    </source>
</evidence>
<organism evidence="5 6">
    <name type="scientific">Hanseniaspora guilliermondii</name>
    <dbReference type="NCBI Taxonomy" id="56406"/>
    <lineage>
        <taxon>Eukaryota</taxon>
        <taxon>Fungi</taxon>
        <taxon>Dikarya</taxon>
        <taxon>Ascomycota</taxon>
        <taxon>Saccharomycotina</taxon>
        <taxon>Saccharomycetes</taxon>
        <taxon>Saccharomycodales</taxon>
        <taxon>Saccharomycodaceae</taxon>
        <taxon>Hanseniaspora</taxon>
    </lineage>
</organism>
<evidence type="ECO:0000313" key="6">
    <source>
        <dbReference type="Proteomes" id="UP000183365"/>
    </source>
</evidence>
<dbReference type="SUPFAM" id="SSF48371">
    <property type="entry name" value="ARM repeat"/>
    <property type="match status" value="1"/>
</dbReference>
<dbReference type="PANTHER" id="PTHR12363">
    <property type="entry name" value="TRANSPORTIN 3 AND IMPORTIN 13"/>
    <property type="match status" value="1"/>
</dbReference>
<dbReference type="OrthoDB" id="435593at2759"/>
<proteinExistence type="inferred from homology"/>
<keyword evidence="4" id="KW-0539">Nucleus</keyword>
<protein>
    <recommendedName>
        <fullName evidence="7">Importin N-terminal domain-containing protein</fullName>
    </recommendedName>
</protein>
<dbReference type="EMBL" id="FQNF01000011">
    <property type="protein sequence ID" value="SGZ38680.1"/>
    <property type="molecule type" value="Genomic_DNA"/>
</dbReference>
<dbReference type="GO" id="GO:0006606">
    <property type="term" value="P:protein import into nucleus"/>
    <property type="evidence" value="ECO:0007669"/>
    <property type="project" value="TreeGrafter"/>
</dbReference>
<dbReference type="PANTHER" id="PTHR12363:SF33">
    <property type="entry name" value="IMPORTIN-13"/>
    <property type="match status" value="1"/>
</dbReference>
<comment type="subcellular location">
    <subcellularLocation>
        <location evidence="1">Nucleus</location>
    </subcellularLocation>
</comment>
<dbReference type="InterPro" id="IPR011989">
    <property type="entry name" value="ARM-like"/>
</dbReference>
<evidence type="ECO:0000256" key="1">
    <source>
        <dbReference type="ARBA" id="ARBA00004123"/>
    </source>
</evidence>
<dbReference type="VEuPathDB" id="FungiDB:HGUI_00880"/>
<name>A0A1L0AX72_9ASCO</name>
<dbReference type="AlphaFoldDB" id="A0A1L0AX72"/>
<evidence type="ECO:0000313" key="5">
    <source>
        <dbReference type="EMBL" id="SGZ38680.1"/>
    </source>
</evidence>
<evidence type="ECO:0008006" key="7">
    <source>
        <dbReference type="Google" id="ProtNLM"/>
    </source>
</evidence>
<gene>
    <name evidence="5" type="ORF">HGUI_00880</name>
</gene>
<dbReference type="GO" id="GO:0005634">
    <property type="term" value="C:nucleus"/>
    <property type="evidence" value="ECO:0007669"/>
    <property type="project" value="UniProtKB-SubCell"/>
</dbReference>
<dbReference type="InterPro" id="IPR051345">
    <property type="entry name" value="Importin_beta-like_NTR"/>
</dbReference>
<accession>A0A1L0AX72</accession>
<keyword evidence="6" id="KW-1185">Reference proteome</keyword>
<evidence type="ECO:0000256" key="2">
    <source>
        <dbReference type="ARBA" id="ARBA00007991"/>
    </source>
</evidence>
<dbReference type="GO" id="GO:0005737">
    <property type="term" value="C:cytoplasm"/>
    <property type="evidence" value="ECO:0007669"/>
    <property type="project" value="TreeGrafter"/>
</dbReference>
<sequence>MDQAVFTEHEVIHNINELYNNNRSTSINIINDYLLKFQKSNASWNIIINVLLKNNDQNISLFLSSALKHKCKYDIIQFNNIDLYHNIISIIKRSIIQGSNENIVIQLVIALLYSLPVLNDSNCIINCMQELSSIDNNNSNVLLLFLKVLPEELNQLNNINDLLNNSSSFDIEDLREPVFSFISQLITNGNNDILNIINLLKNWVLEYTFQEFISFDNHNVINFIISQSSNLSNSIEVLEQCLDLLGLIVMESKEATFINDPSVWELINIITPIYNSTIPFLLKSFQETEDLDILQFVIKFICECLESWERLVIIDPTKFAPYINLAIEMTFPNTLNNVDELEFRSYLFKFWVDLQTLSFMKLFQPMQHVIKPIYLELFSRSHHFLKFTNENVNDPNFKQYRCSTNEFIKAIFKTVTSNTFLSNIQQNLNSDKSWQSIESNVFILQQVATEIKSFNTECMLEILNYLLTCQIEDISLLIGIDNLLTKLSSWTNKNSASTLESQLNFIFKQLDNNNLDHEALIAASDAFMSICMECNDKLQPFIDQLLSFYSNIENLLTNKDSKLSLNAGITSVIFSIPDDVKYFNTLQQLLKAKLFKMTEYKNIKDISLELQTLTAICEEIRPRDELSLFKNIQDPFITLLVDIYPNILEPVLLNNLNSSEIIEKWCEVFHVLILNMSYHLDPILQSLLTLIDNSFKYTKDTSLLSLSAKVMDIYSISDTTIYPKNLIDKYYNTIVHFVLQQHETYKNVIFADILKMFNVHNDIKEVNYHFNHTINDYVLYISDTMIYVPYEFLTNFDLDLFVLKFLMFISINNPDPTLTNSAIKTLTDMFSWGLDSTPITCDMFEITPKEIKMNVKALIVNQYVEIFNTLFHNLLNNDDDFDDYDVIECFCSFIKTIQSFDGEIDYLIEDGIMHILNQLNKEIVNHQETKAFIHGCYIAGKYKDYRKLGRTLTSFTTWYSKKYVAQ</sequence>
<comment type="similarity">
    <text evidence="2">Belongs to the importin beta family.</text>
</comment>